<keyword evidence="2" id="KW-1185">Reference proteome</keyword>
<keyword evidence="1" id="KW-0418">Kinase</keyword>
<keyword evidence="1" id="KW-0808">Transferase</keyword>
<dbReference type="GO" id="GO:0016301">
    <property type="term" value="F:kinase activity"/>
    <property type="evidence" value="ECO:0007669"/>
    <property type="project" value="UniProtKB-KW"/>
</dbReference>
<reference evidence="1 2" key="1">
    <citation type="submission" date="2017-04" db="EMBL/GenBank/DDBJ databases">
        <authorList>
            <person name="Afonso C.L."/>
            <person name="Miller P.J."/>
            <person name="Scott M.A."/>
            <person name="Spackman E."/>
            <person name="Goraichik I."/>
            <person name="Dimitrov K.M."/>
            <person name="Suarez D.L."/>
            <person name="Swayne D.E."/>
        </authorList>
    </citation>
    <scope>NUCLEOTIDE SEQUENCE [LARGE SCALE GENOMIC DNA]</scope>
    <source>
        <strain evidence="1 2">KR-140</strain>
    </source>
</reference>
<sequence length="172" mass="19525">MNDEPSTCDERPTATGGRIIILCGLPGSGKTTMARRLEADGAVRFSPDEWVLRLALDEVTDEVRHRVNMLALDIAEQVAAGGATVVLEHGFWQKQHRDQTRIRARELGIAVELHVLDVPIDELVRRVFERNKRVSASWQRIDELSLRTWATWFEVPTDEERGWFDPPRLGAS</sequence>
<proteinExistence type="predicted"/>
<organism evidence="1 2">
    <name type="scientific">Deinococcus hopiensis KR-140</name>
    <dbReference type="NCBI Taxonomy" id="695939"/>
    <lineage>
        <taxon>Bacteria</taxon>
        <taxon>Thermotogati</taxon>
        <taxon>Deinococcota</taxon>
        <taxon>Deinococci</taxon>
        <taxon>Deinococcales</taxon>
        <taxon>Deinococcaceae</taxon>
        <taxon>Deinococcus</taxon>
    </lineage>
</organism>
<accession>A0A1W1UY60</accession>
<dbReference type="Proteomes" id="UP000192582">
    <property type="component" value="Unassembled WGS sequence"/>
</dbReference>
<gene>
    <name evidence="1" type="ORF">SAMN00790413_03505</name>
</gene>
<dbReference type="SUPFAM" id="SSF52540">
    <property type="entry name" value="P-loop containing nucleoside triphosphate hydrolases"/>
    <property type="match status" value="1"/>
</dbReference>
<evidence type="ECO:0000313" key="2">
    <source>
        <dbReference type="Proteomes" id="UP000192582"/>
    </source>
</evidence>
<dbReference type="Pfam" id="PF13671">
    <property type="entry name" value="AAA_33"/>
    <property type="match status" value="1"/>
</dbReference>
<dbReference type="OrthoDB" id="2639622at2"/>
<dbReference type="Gene3D" id="3.40.50.300">
    <property type="entry name" value="P-loop containing nucleotide triphosphate hydrolases"/>
    <property type="match status" value="1"/>
</dbReference>
<protein>
    <submittedName>
        <fullName evidence="1">Predicted kinase</fullName>
    </submittedName>
</protein>
<evidence type="ECO:0000313" key="1">
    <source>
        <dbReference type="EMBL" id="SMB85691.1"/>
    </source>
</evidence>
<dbReference type="STRING" id="695939.SAMN00790413_03505"/>
<dbReference type="EMBL" id="FWWU01000008">
    <property type="protein sequence ID" value="SMB85691.1"/>
    <property type="molecule type" value="Genomic_DNA"/>
</dbReference>
<dbReference type="AlphaFoldDB" id="A0A1W1UY60"/>
<name>A0A1W1UY60_9DEIO</name>
<dbReference type="InterPro" id="IPR027417">
    <property type="entry name" value="P-loop_NTPase"/>
</dbReference>
<dbReference type="RefSeq" id="WP_139806714.1">
    <property type="nucleotide sequence ID" value="NZ_FWWU01000008.1"/>
</dbReference>